<proteinExistence type="predicted"/>
<protein>
    <submittedName>
        <fullName evidence="1">Uncharacterized protein</fullName>
    </submittedName>
</protein>
<gene>
    <name evidence="1" type="ORF">Pint_19060</name>
</gene>
<evidence type="ECO:0000313" key="2">
    <source>
        <dbReference type="Proteomes" id="UP001163603"/>
    </source>
</evidence>
<reference evidence="2" key="1">
    <citation type="journal article" date="2023" name="G3 (Bethesda)">
        <title>Genome assembly and association tests identify interacting loci associated with vigor, precocity, and sex in interspecific pistachio rootstocks.</title>
        <authorList>
            <person name="Palmer W."/>
            <person name="Jacygrad E."/>
            <person name="Sagayaradj S."/>
            <person name="Cavanaugh K."/>
            <person name="Han R."/>
            <person name="Bertier L."/>
            <person name="Beede B."/>
            <person name="Kafkas S."/>
            <person name="Golino D."/>
            <person name="Preece J."/>
            <person name="Michelmore R."/>
        </authorList>
    </citation>
    <scope>NUCLEOTIDE SEQUENCE [LARGE SCALE GENOMIC DNA]</scope>
</reference>
<evidence type="ECO:0000313" key="1">
    <source>
        <dbReference type="EMBL" id="KAJ0043239.1"/>
    </source>
</evidence>
<dbReference type="Proteomes" id="UP001163603">
    <property type="component" value="Chromosome 4"/>
</dbReference>
<keyword evidence="2" id="KW-1185">Reference proteome</keyword>
<sequence>MASTNSVKIQEVTKVTPHPDSTTEFSLPLTFFDIFWFKFHPVERLFFYQITHLTPQFFNSVILPQLKQSLSITLLHYLPLAGNLVWPQETPKPVIYYFRNDGVLLTVAESNADFNYLSGHGTREVVEFHSLIPDLSISDDKAAVIAIQITLFPNEGFSIGTSAHHAILDGRSSTMFMKSWAYVCKQDKQDPSLSPELTPLIDRSVIQYPAGIDMLFLNSWLDSNSRSLKLLPREGVDSNLVRATFELSREDIKKLRVEVQEVKQSEQLHLSTFVLTYAYVIVCITRAKGEEEGNNPNSEVIFGFTADYRTRLEPPIPVNYFGNCVGPHGGIVEANDIIKGDGVSVVAEKLSESMKELKKGSVLEETGKNLAYMIPFMKQGGKGIGIAGSPGFEIYGSDFGWGRPKKVEVVSIDKNGSICLAESRDGSGGVEVGVVLEKKEMEVFASLFVDGLRHFK</sequence>
<comment type="caution">
    <text evidence="1">The sequence shown here is derived from an EMBL/GenBank/DDBJ whole genome shotgun (WGS) entry which is preliminary data.</text>
</comment>
<accession>A0ACC0YWW3</accession>
<name>A0ACC0YWW3_9ROSI</name>
<organism evidence="1 2">
    <name type="scientific">Pistacia integerrima</name>
    <dbReference type="NCBI Taxonomy" id="434235"/>
    <lineage>
        <taxon>Eukaryota</taxon>
        <taxon>Viridiplantae</taxon>
        <taxon>Streptophyta</taxon>
        <taxon>Embryophyta</taxon>
        <taxon>Tracheophyta</taxon>
        <taxon>Spermatophyta</taxon>
        <taxon>Magnoliopsida</taxon>
        <taxon>eudicotyledons</taxon>
        <taxon>Gunneridae</taxon>
        <taxon>Pentapetalae</taxon>
        <taxon>rosids</taxon>
        <taxon>malvids</taxon>
        <taxon>Sapindales</taxon>
        <taxon>Anacardiaceae</taxon>
        <taxon>Pistacia</taxon>
    </lineage>
</organism>
<dbReference type="EMBL" id="CM047739">
    <property type="protein sequence ID" value="KAJ0043239.1"/>
    <property type="molecule type" value="Genomic_DNA"/>
</dbReference>